<gene>
    <name evidence="1" type="ORF">ACFYTF_21715</name>
</gene>
<evidence type="ECO:0008006" key="3">
    <source>
        <dbReference type="Google" id="ProtNLM"/>
    </source>
</evidence>
<organism evidence="1 2">
    <name type="scientific">Nocardia thailandica</name>
    <dbReference type="NCBI Taxonomy" id="257275"/>
    <lineage>
        <taxon>Bacteria</taxon>
        <taxon>Bacillati</taxon>
        <taxon>Actinomycetota</taxon>
        <taxon>Actinomycetes</taxon>
        <taxon>Mycobacteriales</taxon>
        <taxon>Nocardiaceae</taxon>
        <taxon>Nocardia</taxon>
    </lineage>
</organism>
<comment type="caution">
    <text evidence="1">The sequence shown here is derived from an EMBL/GenBank/DDBJ whole genome shotgun (WGS) entry which is preliminary data.</text>
</comment>
<name>A0ABW6PSY8_9NOCA</name>
<evidence type="ECO:0000313" key="2">
    <source>
        <dbReference type="Proteomes" id="UP001601444"/>
    </source>
</evidence>
<dbReference type="RefSeq" id="WP_043657285.1">
    <property type="nucleotide sequence ID" value="NZ_JBIAMX010000014.1"/>
</dbReference>
<sequence length="179" mass="18900">MRVLERVGLGTALAATVTGVVLVSACTTQVDGKAEVSQPELSAYRSEVSASSAAASSSKAAAIARVTLNACDQMRAANSSSVKSFNAYITASNNHAPDENTKATEAVTTLRTNAKELDRKITTDVLAEVATALKAYRDDTNVLADTLERRAGTDELNGVIDKFNTTKDHAIEVCRPHSK</sequence>
<evidence type="ECO:0000313" key="1">
    <source>
        <dbReference type="EMBL" id="MFF0545453.1"/>
    </source>
</evidence>
<protein>
    <recommendedName>
        <fullName evidence="3">Lipoprotein</fullName>
    </recommendedName>
</protein>
<accession>A0ABW6PSY8</accession>
<dbReference type="PROSITE" id="PS51257">
    <property type="entry name" value="PROKAR_LIPOPROTEIN"/>
    <property type="match status" value="1"/>
</dbReference>
<reference evidence="1 2" key="1">
    <citation type="submission" date="2024-10" db="EMBL/GenBank/DDBJ databases">
        <title>The Natural Products Discovery Center: Release of the First 8490 Sequenced Strains for Exploring Actinobacteria Biosynthetic Diversity.</title>
        <authorList>
            <person name="Kalkreuter E."/>
            <person name="Kautsar S.A."/>
            <person name="Yang D."/>
            <person name="Bader C.D."/>
            <person name="Teijaro C.N."/>
            <person name="Fluegel L."/>
            <person name="Davis C.M."/>
            <person name="Simpson J.R."/>
            <person name="Lauterbach L."/>
            <person name="Steele A.D."/>
            <person name="Gui C."/>
            <person name="Meng S."/>
            <person name="Li G."/>
            <person name="Viehrig K."/>
            <person name="Ye F."/>
            <person name="Su P."/>
            <person name="Kiefer A.F."/>
            <person name="Nichols A."/>
            <person name="Cepeda A.J."/>
            <person name="Yan W."/>
            <person name="Fan B."/>
            <person name="Jiang Y."/>
            <person name="Adhikari A."/>
            <person name="Zheng C.-J."/>
            <person name="Schuster L."/>
            <person name="Cowan T.M."/>
            <person name="Smanski M.J."/>
            <person name="Chevrette M.G."/>
            <person name="De Carvalho L.P.S."/>
            <person name="Shen B."/>
        </authorList>
    </citation>
    <scope>NUCLEOTIDE SEQUENCE [LARGE SCALE GENOMIC DNA]</scope>
    <source>
        <strain evidence="1 2">NPDC004045</strain>
    </source>
</reference>
<dbReference type="Proteomes" id="UP001601444">
    <property type="component" value="Unassembled WGS sequence"/>
</dbReference>
<dbReference type="EMBL" id="JBIAMX010000014">
    <property type="protein sequence ID" value="MFF0545453.1"/>
    <property type="molecule type" value="Genomic_DNA"/>
</dbReference>
<keyword evidence="2" id="KW-1185">Reference proteome</keyword>
<proteinExistence type="predicted"/>